<dbReference type="GO" id="GO:0005634">
    <property type="term" value="C:nucleus"/>
    <property type="evidence" value="ECO:0007669"/>
    <property type="project" value="UniProtKB-SubCell"/>
</dbReference>
<dbReference type="Proteomes" id="UP001652620">
    <property type="component" value="Chromosome 5"/>
</dbReference>
<feature type="compositionally biased region" description="Low complexity" evidence="10">
    <location>
        <begin position="200"/>
        <end position="223"/>
    </location>
</feature>
<dbReference type="RefSeq" id="XP_011213892.2">
    <property type="nucleotide sequence ID" value="XM_011215590.4"/>
</dbReference>
<accession>A0A6I9VQB0</accession>
<dbReference type="GO" id="GO:0003700">
    <property type="term" value="F:DNA-binding transcription factor activity"/>
    <property type="evidence" value="ECO:0007669"/>
    <property type="project" value="InterPro"/>
</dbReference>
<dbReference type="PROSITE" id="PS51030">
    <property type="entry name" value="NUCLEAR_REC_DBD_2"/>
    <property type="match status" value="1"/>
</dbReference>
<dbReference type="GO" id="GO:0043565">
    <property type="term" value="F:sequence-specific DNA binding"/>
    <property type="evidence" value="ECO:0007669"/>
    <property type="project" value="InterPro"/>
</dbReference>
<dbReference type="FunCoup" id="A0A6I9VQB0">
    <property type="interactions" value="233"/>
</dbReference>
<keyword evidence="7" id="KW-0804">Transcription</keyword>
<feature type="compositionally biased region" description="Low complexity" evidence="10">
    <location>
        <begin position="247"/>
        <end position="256"/>
    </location>
</feature>
<evidence type="ECO:0000256" key="5">
    <source>
        <dbReference type="ARBA" id="ARBA00023015"/>
    </source>
</evidence>
<dbReference type="KEGG" id="bdr:105233488"/>
<keyword evidence="12" id="KW-1185">Reference proteome</keyword>
<keyword evidence="3" id="KW-0863">Zinc-finger</keyword>
<keyword evidence="9" id="KW-0539">Nucleus</keyword>
<dbReference type="PRINTS" id="PR00047">
    <property type="entry name" value="STROIDFINGER"/>
</dbReference>
<feature type="domain" description="Nuclear receptor" evidence="11">
    <location>
        <begin position="2"/>
        <end position="78"/>
    </location>
</feature>
<sequence length="472" mass="49707">MNQLCKVCGEPAAGFHFGAFTCEGCKSFFGRTYNNISAIAGCKNNGDCVINKKNRTACKACRLRKCLLVGMSKSGSRYGRRSNWFKIHCLLQEQQSVPGNGPGGGGVPGGGGSISDNNANRASFEQLARLHQLQARQTYQDKTNPCIKSASMSPTALALSAAAAAAVAANSRGSPQHNLLSSAAKFLNGVADSGRHHAHQQQQLQQQQQQMAQQQLQHSAQQHQHLHHLPAFGYGGKAETRLSETPSDSGASSAGDAADDARSSVSGRQERNCNSAQHLAALTYDDLEEAEARERRHQQLLQIYRSHSEPLRSPFAHFALPPHISPLAAPPGTLLSATNIAGSPPAHLMPAALKEEIKRLSEAASAAAAAAAASAASAAVADGASNNDAQEEPIDLSLKGRAIERRWAAARSSYERQLAHGEGNSLTSTTPPPSSASPTALSTAAHAALSHTVIHKPTPLDLTSVRSQTLTG</sequence>
<evidence type="ECO:0000313" key="12">
    <source>
        <dbReference type="Proteomes" id="UP001652620"/>
    </source>
</evidence>
<evidence type="ECO:0000256" key="9">
    <source>
        <dbReference type="ARBA" id="ARBA00023242"/>
    </source>
</evidence>
<dbReference type="InterPro" id="IPR001628">
    <property type="entry name" value="Znf_hrmn_rcpt"/>
</dbReference>
<evidence type="ECO:0000256" key="8">
    <source>
        <dbReference type="ARBA" id="ARBA00023170"/>
    </source>
</evidence>
<feature type="region of interest" description="Disordered" evidence="10">
    <location>
        <begin position="414"/>
        <end position="443"/>
    </location>
</feature>
<evidence type="ECO:0000256" key="10">
    <source>
        <dbReference type="SAM" id="MobiDB-lite"/>
    </source>
</evidence>
<evidence type="ECO:0000256" key="3">
    <source>
        <dbReference type="ARBA" id="ARBA00022771"/>
    </source>
</evidence>
<keyword evidence="8" id="KW-0675">Receptor</keyword>
<feature type="region of interest" description="Disordered" evidence="10">
    <location>
        <begin position="193"/>
        <end position="272"/>
    </location>
</feature>
<evidence type="ECO:0000256" key="1">
    <source>
        <dbReference type="ARBA" id="ARBA00004123"/>
    </source>
</evidence>
<dbReference type="InParanoid" id="A0A6I9VQB0"/>
<feature type="region of interest" description="Disordered" evidence="10">
    <location>
        <begin position="96"/>
        <end position="118"/>
    </location>
</feature>
<dbReference type="PROSITE" id="PS00031">
    <property type="entry name" value="NUCLEAR_REC_DBD_1"/>
    <property type="match status" value="1"/>
</dbReference>
<evidence type="ECO:0000256" key="6">
    <source>
        <dbReference type="ARBA" id="ARBA00023125"/>
    </source>
</evidence>
<dbReference type="Pfam" id="PF00105">
    <property type="entry name" value="zf-C4"/>
    <property type="match status" value="1"/>
</dbReference>
<dbReference type="Gene3D" id="3.30.50.10">
    <property type="entry name" value="Erythroid Transcription Factor GATA-1, subunit A"/>
    <property type="match status" value="1"/>
</dbReference>
<proteinExistence type="predicted"/>
<dbReference type="InterPro" id="IPR013088">
    <property type="entry name" value="Znf_NHR/GATA"/>
</dbReference>
<dbReference type="GO" id="GO:0008270">
    <property type="term" value="F:zinc ion binding"/>
    <property type="evidence" value="ECO:0007669"/>
    <property type="project" value="UniProtKB-KW"/>
</dbReference>
<dbReference type="SMART" id="SM00399">
    <property type="entry name" value="ZnF_C4"/>
    <property type="match status" value="1"/>
</dbReference>
<reference evidence="13" key="1">
    <citation type="submission" date="2025-08" db="UniProtKB">
        <authorList>
            <consortium name="RefSeq"/>
        </authorList>
    </citation>
    <scope>IDENTIFICATION</scope>
    <source>
        <tissue evidence="13">Adult</tissue>
    </source>
</reference>
<organism evidence="12 13">
    <name type="scientific">Bactrocera dorsalis</name>
    <name type="common">Oriental fruit fly</name>
    <name type="synonym">Dacus dorsalis</name>
    <dbReference type="NCBI Taxonomy" id="27457"/>
    <lineage>
        <taxon>Eukaryota</taxon>
        <taxon>Metazoa</taxon>
        <taxon>Ecdysozoa</taxon>
        <taxon>Arthropoda</taxon>
        <taxon>Hexapoda</taxon>
        <taxon>Insecta</taxon>
        <taxon>Pterygota</taxon>
        <taxon>Neoptera</taxon>
        <taxon>Endopterygota</taxon>
        <taxon>Diptera</taxon>
        <taxon>Brachycera</taxon>
        <taxon>Muscomorpha</taxon>
        <taxon>Tephritoidea</taxon>
        <taxon>Tephritidae</taxon>
        <taxon>Bactrocera</taxon>
        <taxon>Bactrocera</taxon>
    </lineage>
</organism>
<dbReference type="SUPFAM" id="SSF57716">
    <property type="entry name" value="Glucocorticoid receptor-like (DNA-binding domain)"/>
    <property type="match status" value="1"/>
</dbReference>
<comment type="subcellular location">
    <subcellularLocation>
        <location evidence="1">Nucleus</location>
    </subcellularLocation>
</comment>
<keyword evidence="2" id="KW-0479">Metal-binding</keyword>
<evidence type="ECO:0000256" key="2">
    <source>
        <dbReference type="ARBA" id="ARBA00022723"/>
    </source>
</evidence>
<keyword evidence="6" id="KW-0238">DNA-binding</keyword>
<dbReference type="AlphaFoldDB" id="A0A6I9VQB0"/>
<protein>
    <submittedName>
        <fullName evidence="13">Protein embryonic gonad</fullName>
    </submittedName>
</protein>
<keyword evidence="5" id="KW-0805">Transcription regulation</keyword>
<dbReference type="OrthoDB" id="5850793at2759"/>
<evidence type="ECO:0000256" key="4">
    <source>
        <dbReference type="ARBA" id="ARBA00022833"/>
    </source>
</evidence>
<evidence type="ECO:0000256" key="7">
    <source>
        <dbReference type="ARBA" id="ARBA00023163"/>
    </source>
</evidence>
<evidence type="ECO:0000259" key="11">
    <source>
        <dbReference type="PROSITE" id="PS51030"/>
    </source>
</evidence>
<dbReference type="InterPro" id="IPR050200">
    <property type="entry name" value="Nuclear_hormone_rcpt_NR3"/>
</dbReference>
<evidence type="ECO:0000313" key="13">
    <source>
        <dbReference type="RefSeq" id="XP_011213892.2"/>
    </source>
</evidence>
<feature type="compositionally biased region" description="Gly residues" evidence="10">
    <location>
        <begin position="100"/>
        <end position="113"/>
    </location>
</feature>
<dbReference type="PANTHER" id="PTHR48092">
    <property type="entry name" value="KNIRPS-RELATED PROTEIN-RELATED"/>
    <property type="match status" value="1"/>
</dbReference>
<keyword evidence="4" id="KW-0862">Zinc</keyword>
<gene>
    <name evidence="13" type="primary">LOC105233488</name>
</gene>
<dbReference type="GeneID" id="105233488"/>
<name>A0A6I9VQB0_BACDO</name>